<dbReference type="GeneID" id="96955389"/>
<keyword evidence="1" id="KW-1133">Transmembrane helix</keyword>
<proteinExistence type="predicted"/>
<dbReference type="AlphaFoldDB" id="A0ABD6A325"/>
<feature type="transmembrane region" description="Helical" evidence="1">
    <location>
        <begin position="27"/>
        <end position="51"/>
    </location>
</feature>
<evidence type="ECO:0000313" key="3">
    <source>
        <dbReference type="Proteomes" id="UP001596434"/>
    </source>
</evidence>
<evidence type="ECO:0000256" key="1">
    <source>
        <dbReference type="SAM" id="Phobius"/>
    </source>
</evidence>
<feature type="transmembrane region" description="Helical" evidence="1">
    <location>
        <begin position="228"/>
        <end position="248"/>
    </location>
</feature>
<comment type="caution">
    <text evidence="2">The sequence shown here is derived from an EMBL/GenBank/DDBJ whole genome shotgun (WGS) entry which is preliminary data.</text>
</comment>
<accession>A0ABD6A325</accession>
<reference evidence="2 3" key="1">
    <citation type="journal article" date="2019" name="Int. J. Syst. Evol. Microbiol.">
        <title>The Global Catalogue of Microorganisms (GCM) 10K type strain sequencing project: providing services to taxonomists for standard genome sequencing and annotation.</title>
        <authorList>
            <consortium name="The Broad Institute Genomics Platform"/>
            <consortium name="The Broad Institute Genome Sequencing Center for Infectious Disease"/>
            <person name="Wu L."/>
            <person name="Ma J."/>
        </authorList>
    </citation>
    <scope>NUCLEOTIDE SEQUENCE [LARGE SCALE GENOMIC DNA]</scope>
    <source>
        <strain evidence="2 3">GX21</strain>
    </source>
</reference>
<name>A0ABD6A325_9EURY</name>
<keyword evidence="1" id="KW-0812">Transmembrane</keyword>
<gene>
    <name evidence="2" type="ORF">ACFQKE_17720</name>
</gene>
<keyword evidence="3" id="KW-1185">Reference proteome</keyword>
<feature type="transmembrane region" description="Helical" evidence="1">
    <location>
        <begin position="100"/>
        <end position="118"/>
    </location>
</feature>
<feature type="transmembrane region" description="Helical" evidence="1">
    <location>
        <begin position="63"/>
        <end position="80"/>
    </location>
</feature>
<dbReference type="RefSeq" id="WP_340696336.1">
    <property type="nucleotide sequence ID" value="NZ_JBHTAT010000004.1"/>
</dbReference>
<keyword evidence="1" id="KW-0472">Membrane</keyword>
<sequence length="278" mass="29420">MVQATSDAGNVTVHWELDVTDSPLLQILAYVGPCIFGGFGILAGGLLLWLVVSAVLDGDPARAVGIVVVAVLALFSRRYILALLDTNLTDPFWNRYSRRGLIIGSVCGALILLGSAQLHPTAPFVVFVASWAPLVITAAFPTSGHADLAVGRLVVDETEIPLEAINAFRAVSVGTVAVCWLSYTRGVPTASRIIILPSNYLDVVSELIATEANSSNQERSTIGRTERLIAGLFGLGMVGIGPILWLILPPGDGQVVALYAGAMFGLFGLLLLWYAYSA</sequence>
<feature type="transmembrane region" description="Helical" evidence="1">
    <location>
        <begin position="125"/>
        <end position="144"/>
    </location>
</feature>
<feature type="transmembrane region" description="Helical" evidence="1">
    <location>
        <begin position="254"/>
        <end position="276"/>
    </location>
</feature>
<dbReference type="Proteomes" id="UP001596434">
    <property type="component" value="Unassembled WGS sequence"/>
</dbReference>
<evidence type="ECO:0000313" key="2">
    <source>
        <dbReference type="EMBL" id="MFC7257100.1"/>
    </source>
</evidence>
<organism evidence="2 3">
    <name type="scientific">Haloplanus litoreus</name>
    <dbReference type="NCBI Taxonomy" id="767515"/>
    <lineage>
        <taxon>Archaea</taxon>
        <taxon>Methanobacteriati</taxon>
        <taxon>Methanobacteriota</taxon>
        <taxon>Stenosarchaea group</taxon>
        <taxon>Halobacteria</taxon>
        <taxon>Halobacteriales</taxon>
        <taxon>Haloferacaceae</taxon>
        <taxon>Haloplanus</taxon>
    </lineage>
</organism>
<protein>
    <submittedName>
        <fullName evidence="2">Uncharacterized protein</fullName>
    </submittedName>
</protein>
<dbReference type="EMBL" id="JBHTAT010000004">
    <property type="protein sequence ID" value="MFC7257100.1"/>
    <property type="molecule type" value="Genomic_DNA"/>
</dbReference>